<dbReference type="InterPro" id="IPR023151">
    <property type="entry name" value="PEP_util_CS"/>
</dbReference>
<dbReference type="GO" id="GO:0008986">
    <property type="term" value="F:pyruvate, water dikinase activity"/>
    <property type="evidence" value="ECO:0007669"/>
    <property type="project" value="InterPro"/>
</dbReference>
<dbReference type="PANTHER" id="PTHR43030">
    <property type="entry name" value="PHOSPHOENOLPYRUVATE SYNTHASE"/>
    <property type="match status" value="1"/>
</dbReference>
<evidence type="ECO:0000313" key="7">
    <source>
        <dbReference type="Proteomes" id="UP000199529"/>
    </source>
</evidence>
<dbReference type="PROSITE" id="PS00742">
    <property type="entry name" value="PEP_ENZYMES_2"/>
    <property type="match status" value="1"/>
</dbReference>
<reference evidence="7" key="1">
    <citation type="submission" date="2016-10" db="EMBL/GenBank/DDBJ databases">
        <authorList>
            <person name="Varghese N."/>
            <person name="Submissions S."/>
        </authorList>
    </citation>
    <scope>NUCLEOTIDE SEQUENCE [LARGE SCALE GENOMIC DNA]</scope>
    <source>
        <strain evidence="7">CGMCC 4.3530</strain>
    </source>
</reference>
<name>A0A1H3QY73_9PSEU</name>
<dbReference type="STRING" id="418495.SAMN05216215_105051"/>
<proteinExistence type="inferred from homology"/>
<evidence type="ECO:0000313" key="6">
    <source>
        <dbReference type="EMBL" id="SDZ18290.1"/>
    </source>
</evidence>
<feature type="compositionally biased region" description="Low complexity" evidence="4">
    <location>
        <begin position="133"/>
        <end position="146"/>
    </location>
</feature>
<accession>A0A1H3QY73</accession>
<dbReference type="Pfam" id="PF02896">
    <property type="entry name" value="PEP-utilizers_C"/>
    <property type="match status" value="1"/>
</dbReference>
<evidence type="ECO:0000259" key="5">
    <source>
        <dbReference type="Pfam" id="PF02896"/>
    </source>
</evidence>
<evidence type="ECO:0000256" key="3">
    <source>
        <dbReference type="ARBA" id="ARBA00022840"/>
    </source>
</evidence>
<dbReference type="InterPro" id="IPR040442">
    <property type="entry name" value="Pyrv_kinase-like_dom_sf"/>
</dbReference>
<sequence>MAEVPSVQYWLSAYTRLGIDGVSIGSNDLTQLVLGVDRDSEVCTQLFDESDPAVLDAIGRIIGAARRNGITSSLCGLAPTNDPEFAEHLVRLGITSISVNPDAVPAVRHVVDAAERKILLEAARSGLRRHPRGNNGSTTSDTGGAV</sequence>
<dbReference type="InterPro" id="IPR006319">
    <property type="entry name" value="PEP_synth"/>
</dbReference>
<dbReference type="Proteomes" id="UP000199529">
    <property type="component" value="Unassembled WGS sequence"/>
</dbReference>
<feature type="region of interest" description="Disordered" evidence="4">
    <location>
        <begin position="124"/>
        <end position="146"/>
    </location>
</feature>
<protein>
    <submittedName>
        <fullName evidence="6">Pyruvate, water dikinase</fullName>
    </submittedName>
</protein>
<dbReference type="EMBL" id="FNOK01000050">
    <property type="protein sequence ID" value="SDZ18290.1"/>
    <property type="molecule type" value="Genomic_DNA"/>
</dbReference>
<dbReference type="InterPro" id="IPR000121">
    <property type="entry name" value="PEP_util_C"/>
</dbReference>
<comment type="similarity">
    <text evidence="1">Belongs to the PEP-utilizing enzyme family.</text>
</comment>
<keyword evidence="6" id="KW-0418">Kinase</keyword>
<keyword evidence="2" id="KW-0547">Nucleotide-binding</keyword>
<dbReference type="Gene3D" id="3.20.20.60">
    <property type="entry name" value="Phosphoenolpyruvate-binding domains"/>
    <property type="match status" value="1"/>
</dbReference>
<keyword evidence="3" id="KW-0067">ATP-binding</keyword>
<dbReference type="PANTHER" id="PTHR43030:SF1">
    <property type="entry name" value="PHOSPHOENOLPYRUVATE SYNTHASE"/>
    <property type="match status" value="1"/>
</dbReference>
<evidence type="ECO:0000256" key="4">
    <source>
        <dbReference type="SAM" id="MobiDB-lite"/>
    </source>
</evidence>
<keyword evidence="6" id="KW-0808">Transferase</keyword>
<dbReference type="InterPro" id="IPR015813">
    <property type="entry name" value="Pyrv/PenolPyrv_kinase-like_dom"/>
</dbReference>
<keyword evidence="6" id="KW-0670">Pyruvate</keyword>
<gene>
    <name evidence="6" type="ORF">SAMN05216215_105051</name>
</gene>
<dbReference type="SUPFAM" id="SSF51621">
    <property type="entry name" value="Phosphoenolpyruvate/pyruvate domain"/>
    <property type="match status" value="1"/>
</dbReference>
<keyword evidence="7" id="KW-1185">Reference proteome</keyword>
<evidence type="ECO:0000256" key="2">
    <source>
        <dbReference type="ARBA" id="ARBA00022741"/>
    </source>
</evidence>
<evidence type="ECO:0000256" key="1">
    <source>
        <dbReference type="ARBA" id="ARBA00007837"/>
    </source>
</evidence>
<dbReference type="AlphaFoldDB" id="A0A1H3QY73"/>
<feature type="domain" description="PEP-utilising enzyme C-terminal" evidence="5">
    <location>
        <begin position="1"/>
        <end position="114"/>
    </location>
</feature>
<dbReference type="GO" id="GO:0005524">
    <property type="term" value="F:ATP binding"/>
    <property type="evidence" value="ECO:0007669"/>
    <property type="project" value="UniProtKB-KW"/>
</dbReference>
<organism evidence="6 7">
    <name type="scientific">Saccharopolyspora shandongensis</name>
    <dbReference type="NCBI Taxonomy" id="418495"/>
    <lineage>
        <taxon>Bacteria</taxon>
        <taxon>Bacillati</taxon>
        <taxon>Actinomycetota</taxon>
        <taxon>Actinomycetes</taxon>
        <taxon>Pseudonocardiales</taxon>
        <taxon>Pseudonocardiaceae</taxon>
        <taxon>Saccharopolyspora</taxon>
    </lineage>
</organism>